<gene>
    <name evidence="1" type="ORF">ZEAMMB73_Zm00001d017609</name>
</gene>
<accession>A0A1D6HFY8</accession>
<sequence>MIVYFDPLVIAMFSLGVWYSGSCFSVLLFASFLYGICPLVEVSFTFLKILVSRTMLSMMLCHFCCVYTLGVATLKNPIRSACKEATRVLCSLRSRTIHDLNWSF</sequence>
<dbReference type="AlphaFoldDB" id="A0A1D6HFY8"/>
<protein>
    <submittedName>
        <fullName evidence="1">Protein REVEILLE 6</fullName>
    </submittedName>
</protein>
<organism evidence="1">
    <name type="scientific">Zea mays</name>
    <name type="common">Maize</name>
    <dbReference type="NCBI Taxonomy" id="4577"/>
    <lineage>
        <taxon>Eukaryota</taxon>
        <taxon>Viridiplantae</taxon>
        <taxon>Streptophyta</taxon>
        <taxon>Embryophyta</taxon>
        <taxon>Tracheophyta</taxon>
        <taxon>Spermatophyta</taxon>
        <taxon>Magnoliopsida</taxon>
        <taxon>Liliopsida</taxon>
        <taxon>Poales</taxon>
        <taxon>Poaceae</taxon>
        <taxon>PACMAD clade</taxon>
        <taxon>Panicoideae</taxon>
        <taxon>Andropogonodae</taxon>
        <taxon>Andropogoneae</taxon>
        <taxon>Tripsacinae</taxon>
        <taxon>Zea</taxon>
    </lineage>
</organism>
<evidence type="ECO:0000313" key="1">
    <source>
        <dbReference type="EMBL" id="AQK73542.1"/>
    </source>
</evidence>
<dbReference type="EMBL" id="CM000781">
    <property type="protein sequence ID" value="AQK73542.1"/>
    <property type="molecule type" value="Genomic_DNA"/>
</dbReference>
<proteinExistence type="predicted"/>
<reference evidence="1" key="1">
    <citation type="submission" date="2015-12" db="EMBL/GenBank/DDBJ databases">
        <title>Update maize B73 reference genome by single molecule sequencing technologies.</title>
        <authorList>
            <consortium name="Maize Genome Sequencing Project"/>
            <person name="Ware D."/>
        </authorList>
    </citation>
    <scope>NUCLEOTIDE SEQUENCE</scope>
    <source>
        <tissue evidence="1">Seedling</tissue>
    </source>
</reference>
<name>A0A1D6HFY8_MAIZE</name>